<organism evidence="1">
    <name type="scientific">invertebrate metagenome</name>
    <dbReference type="NCBI Taxonomy" id="1711999"/>
    <lineage>
        <taxon>unclassified sequences</taxon>
        <taxon>metagenomes</taxon>
        <taxon>organismal metagenomes</taxon>
    </lineage>
</organism>
<protein>
    <submittedName>
        <fullName evidence="1">Uncharacterized protein</fullName>
    </submittedName>
</protein>
<comment type="caution">
    <text evidence="1">The sequence shown here is derived from an EMBL/GenBank/DDBJ whole genome shotgun (WGS) entry which is preliminary data.</text>
</comment>
<name>A0A2H9T873_9ZZZZ</name>
<accession>A0A2H9T873</accession>
<evidence type="ECO:0000313" key="1">
    <source>
        <dbReference type="EMBL" id="PJE79441.1"/>
    </source>
</evidence>
<sequence>MSSLQTVSSRQVAPHSDQGIYKDKFIKLKGVLKDRIAAEGHMFSIGASMPEDKWRVYERNNPRDCKTALFEAMEWLYTNTGSYKKAIELMKKGLATIERNDLLYEYKAYFQ</sequence>
<reference evidence="1" key="1">
    <citation type="journal article" date="2017" name="Appl. Environ. Microbiol.">
        <title>Molecular characterization of an Endozoicomonas-like organism causing infection in king scallop Pecten maximus L.</title>
        <authorList>
            <person name="Cano I."/>
            <person name="van Aerle R."/>
            <person name="Ross S."/>
            <person name="Verner-Jeffreys D.W."/>
            <person name="Paley R.K."/>
            <person name="Rimmer G."/>
            <person name="Ryder D."/>
            <person name="Hooper P."/>
            <person name="Stone D."/>
            <person name="Feist S.W."/>
        </authorList>
    </citation>
    <scope>NUCLEOTIDE SEQUENCE</scope>
</reference>
<gene>
    <name evidence="1" type="ORF">CI610_01571</name>
</gene>
<dbReference type="AlphaFoldDB" id="A0A2H9T873"/>
<proteinExistence type="predicted"/>
<dbReference type="EMBL" id="NSIT01000068">
    <property type="protein sequence ID" value="PJE79441.1"/>
    <property type="molecule type" value="Genomic_DNA"/>
</dbReference>